<dbReference type="OrthoDB" id="5982228at2759"/>
<keyword evidence="4 6" id="KW-0472">Membrane</keyword>
<feature type="transmembrane region" description="Helical" evidence="6">
    <location>
        <begin position="386"/>
        <end position="407"/>
    </location>
</feature>
<feature type="transmembrane region" description="Helical" evidence="6">
    <location>
        <begin position="332"/>
        <end position="353"/>
    </location>
</feature>
<dbReference type="GO" id="GO:0016020">
    <property type="term" value="C:membrane"/>
    <property type="evidence" value="ECO:0007669"/>
    <property type="project" value="UniProtKB-SubCell"/>
</dbReference>
<dbReference type="PANTHER" id="PTHR11785:SF382">
    <property type="entry name" value="LOW-AFFINITY METHIONINE PERMEASE"/>
    <property type="match status" value="1"/>
</dbReference>
<dbReference type="PIRSF" id="PIRSF006060">
    <property type="entry name" value="AA_transporter"/>
    <property type="match status" value="1"/>
</dbReference>
<feature type="transmembrane region" description="Helical" evidence="6">
    <location>
        <begin position="133"/>
        <end position="158"/>
    </location>
</feature>
<keyword evidence="2 6" id="KW-0812">Transmembrane</keyword>
<feature type="transmembrane region" description="Helical" evidence="6">
    <location>
        <begin position="250"/>
        <end position="274"/>
    </location>
</feature>
<feature type="transmembrane region" description="Helical" evidence="6">
    <location>
        <begin position="500"/>
        <end position="519"/>
    </location>
</feature>
<dbReference type="GeneID" id="30037035"/>
<dbReference type="Pfam" id="PF13520">
    <property type="entry name" value="AA_permease_2"/>
    <property type="match status" value="1"/>
</dbReference>
<dbReference type="InterPro" id="IPR050598">
    <property type="entry name" value="AminoAcid_Transporter"/>
</dbReference>
<reference evidence="7 8" key="1">
    <citation type="submission" date="2016-02" db="EMBL/GenBank/DDBJ databases">
        <title>Complete genome sequence and transcriptome regulation of the pentose utilising yeast Sugiyamaella lignohabitans.</title>
        <authorList>
            <person name="Bellasio M."/>
            <person name="Peymann A."/>
            <person name="Valli M."/>
            <person name="Sipitzky M."/>
            <person name="Graf A."/>
            <person name="Sauer M."/>
            <person name="Marx H."/>
            <person name="Mattanovich D."/>
        </authorList>
    </citation>
    <scope>NUCLEOTIDE SEQUENCE [LARGE SCALE GENOMIC DNA]</scope>
    <source>
        <strain evidence="7 8">CBS 10342</strain>
    </source>
</reference>
<keyword evidence="3 6" id="KW-1133">Transmembrane helix</keyword>
<dbReference type="AlphaFoldDB" id="A0A161HL29"/>
<name>A0A161HL29_9ASCO</name>
<dbReference type="Proteomes" id="UP000189580">
    <property type="component" value="Chromosome d"/>
</dbReference>
<dbReference type="PANTHER" id="PTHR11785">
    <property type="entry name" value="AMINO ACID TRANSPORTER"/>
    <property type="match status" value="1"/>
</dbReference>
<evidence type="ECO:0000256" key="4">
    <source>
        <dbReference type="ARBA" id="ARBA00023136"/>
    </source>
</evidence>
<evidence type="ECO:0000313" key="8">
    <source>
        <dbReference type="Proteomes" id="UP000189580"/>
    </source>
</evidence>
<evidence type="ECO:0000313" key="7">
    <source>
        <dbReference type="EMBL" id="ANB13907.1"/>
    </source>
</evidence>
<proteinExistence type="predicted"/>
<evidence type="ECO:0000256" key="1">
    <source>
        <dbReference type="ARBA" id="ARBA00004141"/>
    </source>
</evidence>
<feature type="compositionally biased region" description="Polar residues" evidence="5">
    <location>
        <begin position="1"/>
        <end position="18"/>
    </location>
</feature>
<comment type="subcellular location">
    <subcellularLocation>
        <location evidence="1">Membrane</location>
        <topology evidence="1">Multi-pass membrane protein</topology>
    </subcellularLocation>
</comment>
<feature type="transmembrane region" description="Helical" evidence="6">
    <location>
        <begin position="428"/>
        <end position="449"/>
    </location>
</feature>
<evidence type="ECO:0000256" key="5">
    <source>
        <dbReference type="SAM" id="MobiDB-lite"/>
    </source>
</evidence>
<feature type="compositionally biased region" description="Low complexity" evidence="5">
    <location>
        <begin position="25"/>
        <end position="54"/>
    </location>
</feature>
<sequence>MASETSSLLSRQTGSQQHLEVGAVSNHANINRGNNSNASGNSSDSGKGNGNSNGKLYREDHMEEEFDTQTIASYDSVYNSDIDNGVPFDPEHGHAHRKTLGIPTATFLMLNKMIGTGIFSIPSSVYELTGSVGWSLVLWIFGGLIAYSGLNVYLEFGVEIPKSGSEKNYLERVFRRPKHLALVTFAVSYLCLSHSTSNSYAFGLYIQLAAGVKETSESYTRVIAVITVLSCILLHGIFPRAGRYLFNALGFFKVVVLGIITMSGFLVLIGAIKLDNPPDNFTNMFQNDGMGGDVYSISIALLRVFFSYRGWDNCNTVMGEIRNPAHTMGIAGPLAIGMVMFFYCFCNIAYFAVVSKQEIADSGVIVAGKFCQIIFGDSVAARVLPFFIALSNLGNILVVSYAASRVTAELGKHYLIPFSPIISSYKPFNTPFVGLLMHASLTVILLVVPPPGRVYEFVVDLSTYPITFISFSVTAGLIYLQFNRVKENWGNKPGSYHAPLYHSVAYLLTNLFLIIVPWIPPPYELKPGSFPYYAVPLGGIIIMTAGPLYWLHWRNSENAARLDAEIEKGLYLQTS</sequence>
<feature type="transmembrane region" description="Helical" evidence="6">
    <location>
        <begin position="294"/>
        <end position="311"/>
    </location>
</feature>
<dbReference type="InterPro" id="IPR002293">
    <property type="entry name" value="AA/rel_permease1"/>
</dbReference>
<feature type="transmembrane region" description="Helical" evidence="6">
    <location>
        <begin position="100"/>
        <end position="121"/>
    </location>
</feature>
<feature type="transmembrane region" description="Helical" evidence="6">
    <location>
        <begin position="461"/>
        <end position="480"/>
    </location>
</feature>
<dbReference type="GO" id="GO:0015179">
    <property type="term" value="F:L-amino acid transmembrane transporter activity"/>
    <property type="evidence" value="ECO:0007669"/>
    <property type="project" value="TreeGrafter"/>
</dbReference>
<evidence type="ECO:0000256" key="3">
    <source>
        <dbReference type="ARBA" id="ARBA00022989"/>
    </source>
</evidence>
<protein>
    <submittedName>
        <fullName evidence="7">Mup1p</fullName>
    </submittedName>
</protein>
<dbReference type="Gene3D" id="1.20.1740.10">
    <property type="entry name" value="Amino acid/polyamine transporter I"/>
    <property type="match status" value="1"/>
</dbReference>
<dbReference type="EMBL" id="CP014502">
    <property type="protein sequence ID" value="ANB13907.1"/>
    <property type="molecule type" value="Genomic_DNA"/>
</dbReference>
<organism evidence="7 8">
    <name type="scientific">Sugiyamaella lignohabitans</name>
    <dbReference type="NCBI Taxonomy" id="796027"/>
    <lineage>
        <taxon>Eukaryota</taxon>
        <taxon>Fungi</taxon>
        <taxon>Dikarya</taxon>
        <taxon>Ascomycota</taxon>
        <taxon>Saccharomycotina</taxon>
        <taxon>Dipodascomycetes</taxon>
        <taxon>Dipodascales</taxon>
        <taxon>Trichomonascaceae</taxon>
        <taxon>Sugiyamaella</taxon>
    </lineage>
</organism>
<evidence type="ECO:0000256" key="6">
    <source>
        <dbReference type="SAM" id="Phobius"/>
    </source>
</evidence>
<dbReference type="RefSeq" id="XP_018736384.1">
    <property type="nucleotide sequence ID" value="XM_018881957.1"/>
</dbReference>
<accession>A0A161HL29</accession>
<feature type="region of interest" description="Disordered" evidence="5">
    <location>
        <begin position="1"/>
        <end position="56"/>
    </location>
</feature>
<feature type="transmembrane region" description="Helical" evidence="6">
    <location>
        <begin position="218"/>
        <end position="238"/>
    </location>
</feature>
<keyword evidence="8" id="KW-1185">Reference proteome</keyword>
<dbReference type="KEGG" id="slb:AWJ20_4858"/>
<evidence type="ECO:0000256" key="2">
    <source>
        <dbReference type="ARBA" id="ARBA00022692"/>
    </source>
</evidence>
<feature type="transmembrane region" description="Helical" evidence="6">
    <location>
        <begin position="179"/>
        <end position="206"/>
    </location>
</feature>
<feature type="transmembrane region" description="Helical" evidence="6">
    <location>
        <begin position="531"/>
        <end position="551"/>
    </location>
</feature>
<gene>
    <name evidence="7" type="primary">MUP1</name>
    <name evidence="7" type="ORF">AWJ20_4858</name>
</gene>